<dbReference type="EMBL" id="JBHRSK010000017">
    <property type="protein sequence ID" value="MFC2970254.1"/>
    <property type="molecule type" value="Genomic_DNA"/>
</dbReference>
<organism evidence="6 7">
    <name type="scientific">Acidimangrovimonas pyrenivorans</name>
    <dbReference type="NCBI Taxonomy" id="2030798"/>
    <lineage>
        <taxon>Bacteria</taxon>
        <taxon>Pseudomonadati</taxon>
        <taxon>Pseudomonadota</taxon>
        <taxon>Alphaproteobacteria</taxon>
        <taxon>Rhodobacterales</taxon>
        <taxon>Paracoccaceae</taxon>
        <taxon>Acidimangrovimonas</taxon>
    </lineage>
</organism>
<dbReference type="Pfam" id="PF09339">
    <property type="entry name" value="HTH_IclR"/>
    <property type="match status" value="1"/>
</dbReference>
<sequence>MEQGRLQTLDRGLTVLRLLAESADGLKIAALAERLGVHRAIAYRIVNTLADHGMVHRLAGGRIVLGSGALLLGARAEGNLRALARPVVEALAERAGATAFLSVAQGEDGVAVLTAEPRDTFLNIHYRVGTRHPLSRGAAGIAILAGRPPQDDDPEPVRRARADGYSLTRGELQAGAVGVSSPVPLSREAYPTLECSLGVVALDGLDIDRAVAAVPAAAAELAAQLAG</sequence>
<keyword evidence="3" id="KW-0804">Transcription</keyword>
<evidence type="ECO:0000259" key="5">
    <source>
        <dbReference type="PROSITE" id="PS51078"/>
    </source>
</evidence>
<protein>
    <submittedName>
        <fullName evidence="6">IclR family transcriptional regulator</fullName>
    </submittedName>
</protein>
<proteinExistence type="predicted"/>
<dbReference type="PROSITE" id="PS51078">
    <property type="entry name" value="ICLR_ED"/>
    <property type="match status" value="1"/>
</dbReference>
<dbReference type="SUPFAM" id="SSF46785">
    <property type="entry name" value="Winged helix' DNA-binding domain"/>
    <property type="match status" value="1"/>
</dbReference>
<dbReference type="Gene3D" id="3.30.450.40">
    <property type="match status" value="2"/>
</dbReference>
<dbReference type="SMART" id="SM00346">
    <property type="entry name" value="HTH_ICLR"/>
    <property type="match status" value="1"/>
</dbReference>
<name>A0ABV7AM14_9RHOB</name>
<dbReference type="PANTHER" id="PTHR30136:SF24">
    <property type="entry name" value="HTH-TYPE TRANSCRIPTIONAL REPRESSOR ALLR"/>
    <property type="match status" value="1"/>
</dbReference>
<accession>A0ABV7AM14</accession>
<feature type="domain" description="HTH iclR-type" evidence="4">
    <location>
        <begin position="6"/>
        <end position="67"/>
    </location>
</feature>
<keyword evidence="7" id="KW-1185">Reference proteome</keyword>
<dbReference type="InterPro" id="IPR050707">
    <property type="entry name" value="HTH_MetabolicPath_Reg"/>
</dbReference>
<dbReference type="RefSeq" id="WP_377835047.1">
    <property type="nucleotide sequence ID" value="NZ_JBHRSK010000017.1"/>
</dbReference>
<evidence type="ECO:0000259" key="4">
    <source>
        <dbReference type="PROSITE" id="PS51077"/>
    </source>
</evidence>
<dbReference type="InterPro" id="IPR029016">
    <property type="entry name" value="GAF-like_dom_sf"/>
</dbReference>
<dbReference type="InterPro" id="IPR036390">
    <property type="entry name" value="WH_DNA-bd_sf"/>
</dbReference>
<keyword evidence="1" id="KW-0805">Transcription regulation</keyword>
<evidence type="ECO:0000313" key="6">
    <source>
        <dbReference type="EMBL" id="MFC2970254.1"/>
    </source>
</evidence>
<dbReference type="Pfam" id="PF01614">
    <property type="entry name" value="IclR_C"/>
    <property type="match status" value="1"/>
</dbReference>
<evidence type="ECO:0000256" key="1">
    <source>
        <dbReference type="ARBA" id="ARBA00023015"/>
    </source>
</evidence>
<dbReference type="InterPro" id="IPR014757">
    <property type="entry name" value="Tscrpt_reg_IclR_C"/>
</dbReference>
<dbReference type="PANTHER" id="PTHR30136">
    <property type="entry name" value="HELIX-TURN-HELIX TRANSCRIPTIONAL REGULATOR, ICLR FAMILY"/>
    <property type="match status" value="1"/>
</dbReference>
<evidence type="ECO:0000313" key="7">
    <source>
        <dbReference type="Proteomes" id="UP001595443"/>
    </source>
</evidence>
<dbReference type="SUPFAM" id="SSF55781">
    <property type="entry name" value="GAF domain-like"/>
    <property type="match status" value="1"/>
</dbReference>
<reference evidence="7" key="1">
    <citation type="journal article" date="2019" name="Int. J. Syst. Evol. Microbiol.">
        <title>The Global Catalogue of Microorganisms (GCM) 10K type strain sequencing project: providing services to taxonomists for standard genome sequencing and annotation.</title>
        <authorList>
            <consortium name="The Broad Institute Genomics Platform"/>
            <consortium name="The Broad Institute Genome Sequencing Center for Infectious Disease"/>
            <person name="Wu L."/>
            <person name="Ma J."/>
        </authorList>
    </citation>
    <scope>NUCLEOTIDE SEQUENCE [LARGE SCALE GENOMIC DNA]</scope>
    <source>
        <strain evidence="7">KCTC 62192</strain>
    </source>
</reference>
<dbReference type="Gene3D" id="1.10.10.10">
    <property type="entry name" value="Winged helix-like DNA-binding domain superfamily/Winged helix DNA-binding domain"/>
    <property type="match status" value="1"/>
</dbReference>
<feature type="domain" description="IclR-ED" evidence="5">
    <location>
        <begin position="68"/>
        <end position="227"/>
    </location>
</feature>
<dbReference type="InterPro" id="IPR005471">
    <property type="entry name" value="Tscrpt_reg_IclR_N"/>
</dbReference>
<dbReference type="PROSITE" id="PS51077">
    <property type="entry name" value="HTH_ICLR"/>
    <property type="match status" value="1"/>
</dbReference>
<keyword evidence="2" id="KW-0238">DNA-binding</keyword>
<evidence type="ECO:0000256" key="2">
    <source>
        <dbReference type="ARBA" id="ARBA00023125"/>
    </source>
</evidence>
<dbReference type="InterPro" id="IPR036388">
    <property type="entry name" value="WH-like_DNA-bd_sf"/>
</dbReference>
<dbReference type="Proteomes" id="UP001595443">
    <property type="component" value="Unassembled WGS sequence"/>
</dbReference>
<comment type="caution">
    <text evidence="6">The sequence shown here is derived from an EMBL/GenBank/DDBJ whole genome shotgun (WGS) entry which is preliminary data.</text>
</comment>
<gene>
    <name evidence="6" type="ORF">ACFOES_19315</name>
</gene>
<evidence type="ECO:0000256" key="3">
    <source>
        <dbReference type="ARBA" id="ARBA00023163"/>
    </source>
</evidence>